<accession>A0AA40CCL8</accession>
<dbReference type="EMBL" id="JAULSU010000001">
    <property type="protein sequence ID" value="KAK0632468.1"/>
    <property type="molecule type" value="Genomic_DNA"/>
</dbReference>
<name>A0AA40CCL8_9PEZI</name>
<sequence>MLAATSTGVPTTGTREVSGTFKIHGLYCKPTKKVKKNSDTLQLLVHGITYNGSMWEGWGFGDKYNWHAYANKQGYHTLAIDRLGHGLSTRAADPLNTVQGPMHVEIIHQLISTVRGNTSANLLGKGFSKIAYKSAAIHDPTRFPGVPYGYLTFPEESIRTAIMYGGAFDPAIAAFDFAHTDSCTIGEVGTNPWILQGSPGHTTPVMTTVGSKDVVFCPDGKAACEAVLAETQNVFPDSPHYEYYVPDNTAHDLTVHYSAPKTFKKAHEFLDRWL</sequence>
<reference evidence="1" key="1">
    <citation type="submission" date="2023-06" db="EMBL/GenBank/DDBJ databases">
        <title>Genome-scale phylogeny and comparative genomics of the fungal order Sordariales.</title>
        <authorList>
            <consortium name="Lawrence Berkeley National Laboratory"/>
            <person name="Hensen N."/>
            <person name="Bonometti L."/>
            <person name="Westerberg I."/>
            <person name="Brannstrom I.O."/>
            <person name="Guillou S."/>
            <person name="Cros-Aarteil S."/>
            <person name="Calhoun S."/>
            <person name="Haridas S."/>
            <person name="Kuo A."/>
            <person name="Mondo S."/>
            <person name="Pangilinan J."/>
            <person name="Riley R."/>
            <person name="Labutti K."/>
            <person name="Andreopoulos B."/>
            <person name="Lipzen A."/>
            <person name="Chen C."/>
            <person name="Yanf M."/>
            <person name="Daum C."/>
            <person name="Ng V."/>
            <person name="Clum A."/>
            <person name="Steindorff A."/>
            <person name="Ohm R."/>
            <person name="Martin F."/>
            <person name="Silar P."/>
            <person name="Natvig D."/>
            <person name="Lalanne C."/>
            <person name="Gautier V."/>
            <person name="Ament-Velasquez S.L."/>
            <person name="Kruys A."/>
            <person name="Hutchinson M.I."/>
            <person name="Powell A.J."/>
            <person name="Barry K."/>
            <person name="Miller A.N."/>
            <person name="Grigoriev I.V."/>
            <person name="Debuchy R."/>
            <person name="Gladieux P."/>
            <person name="Thoren M.H."/>
            <person name="Johannesson H."/>
        </authorList>
    </citation>
    <scope>NUCLEOTIDE SEQUENCE</scope>
    <source>
        <strain evidence="1">CBS 606.72</strain>
    </source>
</reference>
<comment type="caution">
    <text evidence="1">The sequence shown here is derived from an EMBL/GenBank/DDBJ whole genome shotgun (WGS) entry which is preliminary data.</text>
</comment>
<protein>
    <submittedName>
        <fullName evidence="1">Uncharacterized protein</fullName>
    </submittedName>
</protein>
<evidence type="ECO:0000313" key="1">
    <source>
        <dbReference type="EMBL" id="KAK0632468.1"/>
    </source>
</evidence>
<gene>
    <name evidence="1" type="ORF">B0T14DRAFT_532939</name>
</gene>
<dbReference type="SUPFAM" id="SSF53474">
    <property type="entry name" value="alpha/beta-Hydrolases"/>
    <property type="match status" value="1"/>
</dbReference>
<organism evidence="1 2">
    <name type="scientific">Immersiella caudata</name>
    <dbReference type="NCBI Taxonomy" id="314043"/>
    <lineage>
        <taxon>Eukaryota</taxon>
        <taxon>Fungi</taxon>
        <taxon>Dikarya</taxon>
        <taxon>Ascomycota</taxon>
        <taxon>Pezizomycotina</taxon>
        <taxon>Sordariomycetes</taxon>
        <taxon>Sordariomycetidae</taxon>
        <taxon>Sordariales</taxon>
        <taxon>Lasiosphaeriaceae</taxon>
        <taxon>Immersiella</taxon>
    </lineage>
</organism>
<dbReference type="InterPro" id="IPR029058">
    <property type="entry name" value="AB_hydrolase_fold"/>
</dbReference>
<keyword evidence="2" id="KW-1185">Reference proteome</keyword>
<dbReference type="Proteomes" id="UP001175000">
    <property type="component" value="Unassembled WGS sequence"/>
</dbReference>
<dbReference type="Gene3D" id="3.40.50.1820">
    <property type="entry name" value="alpha/beta hydrolase"/>
    <property type="match status" value="1"/>
</dbReference>
<proteinExistence type="predicted"/>
<dbReference type="AlphaFoldDB" id="A0AA40CCL8"/>
<evidence type="ECO:0000313" key="2">
    <source>
        <dbReference type="Proteomes" id="UP001175000"/>
    </source>
</evidence>